<reference evidence="1" key="1">
    <citation type="submission" date="2019-08" db="EMBL/GenBank/DDBJ databases">
        <authorList>
            <person name="Kucharzyk K."/>
            <person name="Murdoch R.W."/>
            <person name="Higgins S."/>
            <person name="Loffler F."/>
        </authorList>
    </citation>
    <scope>NUCLEOTIDE SEQUENCE</scope>
</reference>
<evidence type="ECO:0000313" key="1">
    <source>
        <dbReference type="EMBL" id="MPM94724.1"/>
    </source>
</evidence>
<gene>
    <name evidence="1" type="ORF">SDC9_141872</name>
</gene>
<dbReference type="EMBL" id="VSSQ01041314">
    <property type="protein sequence ID" value="MPM94724.1"/>
    <property type="molecule type" value="Genomic_DNA"/>
</dbReference>
<protein>
    <submittedName>
        <fullName evidence="1">Uncharacterized protein</fullName>
    </submittedName>
</protein>
<proteinExistence type="predicted"/>
<sequence length="86" mass="9746">MTDIVYVLALGHKAGRDGLLGDRRTCAAVRTYGKRIKRLRIRRCRRAAKLCADLRRKLRIRLALHAGCAQKLFAASVVPDNVFIDR</sequence>
<dbReference type="AlphaFoldDB" id="A0A645DYX5"/>
<accession>A0A645DYX5</accession>
<comment type="caution">
    <text evidence="1">The sequence shown here is derived from an EMBL/GenBank/DDBJ whole genome shotgun (WGS) entry which is preliminary data.</text>
</comment>
<name>A0A645DYX5_9ZZZZ</name>
<organism evidence="1">
    <name type="scientific">bioreactor metagenome</name>
    <dbReference type="NCBI Taxonomy" id="1076179"/>
    <lineage>
        <taxon>unclassified sequences</taxon>
        <taxon>metagenomes</taxon>
        <taxon>ecological metagenomes</taxon>
    </lineage>
</organism>